<keyword evidence="2" id="KW-1185">Reference proteome</keyword>
<name>B9I731_POPTR</name>
<dbReference type="InParanoid" id="B9I731"/>
<evidence type="ECO:0000313" key="1">
    <source>
        <dbReference type="EMBL" id="PNT07289.1"/>
    </source>
</evidence>
<protein>
    <submittedName>
        <fullName evidence="1">Uncharacterized protein</fullName>
    </submittedName>
</protein>
<gene>
    <name evidence="1" type="ORF">POPTR_013G077400</name>
</gene>
<dbReference type="Proteomes" id="UP000006729">
    <property type="component" value="Chromosome 13"/>
</dbReference>
<sequence>MTFINIYHIRPKHAFYNKFLYQVGWELAQGDSDMECSNPFRKCDIISSVRCSSTDGQNPLESSKVALDKEKLEDAIGYGIKEGDIPLNLYVNAIFINSFIQLNMVFKSVVAVVF</sequence>
<organism evidence="1 2">
    <name type="scientific">Populus trichocarpa</name>
    <name type="common">Western balsam poplar</name>
    <name type="synonym">Populus balsamifera subsp. trichocarpa</name>
    <dbReference type="NCBI Taxonomy" id="3694"/>
    <lineage>
        <taxon>Eukaryota</taxon>
        <taxon>Viridiplantae</taxon>
        <taxon>Streptophyta</taxon>
        <taxon>Embryophyta</taxon>
        <taxon>Tracheophyta</taxon>
        <taxon>Spermatophyta</taxon>
        <taxon>Magnoliopsida</taxon>
        <taxon>eudicotyledons</taxon>
        <taxon>Gunneridae</taxon>
        <taxon>Pentapetalae</taxon>
        <taxon>rosids</taxon>
        <taxon>fabids</taxon>
        <taxon>Malpighiales</taxon>
        <taxon>Salicaceae</taxon>
        <taxon>Saliceae</taxon>
        <taxon>Populus</taxon>
    </lineage>
</organism>
<dbReference type="EMBL" id="CM009302">
    <property type="protein sequence ID" value="PNT07289.1"/>
    <property type="molecule type" value="Genomic_DNA"/>
</dbReference>
<proteinExistence type="predicted"/>
<dbReference type="HOGENOM" id="CLU_2578329_0_0_1"/>
<dbReference type="AlphaFoldDB" id="B9I731"/>
<reference evidence="1 2" key="1">
    <citation type="journal article" date="2006" name="Science">
        <title>The genome of black cottonwood, Populus trichocarpa (Torr. &amp; Gray).</title>
        <authorList>
            <person name="Tuskan G.A."/>
            <person name="Difazio S."/>
            <person name="Jansson S."/>
            <person name="Bohlmann J."/>
            <person name="Grigoriev I."/>
            <person name="Hellsten U."/>
            <person name="Putnam N."/>
            <person name="Ralph S."/>
            <person name="Rombauts S."/>
            <person name="Salamov A."/>
            <person name="Schein J."/>
            <person name="Sterck L."/>
            <person name="Aerts A."/>
            <person name="Bhalerao R.R."/>
            <person name="Bhalerao R.P."/>
            <person name="Blaudez D."/>
            <person name="Boerjan W."/>
            <person name="Brun A."/>
            <person name="Brunner A."/>
            <person name="Busov V."/>
            <person name="Campbell M."/>
            <person name="Carlson J."/>
            <person name="Chalot M."/>
            <person name="Chapman J."/>
            <person name="Chen G.L."/>
            <person name="Cooper D."/>
            <person name="Coutinho P.M."/>
            <person name="Couturier J."/>
            <person name="Covert S."/>
            <person name="Cronk Q."/>
            <person name="Cunningham R."/>
            <person name="Davis J."/>
            <person name="Degroeve S."/>
            <person name="Dejardin A."/>
            <person name="Depamphilis C."/>
            <person name="Detter J."/>
            <person name="Dirks B."/>
            <person name="Dubchak I."/>
            <person name="Duplessis S."/>
            <person name="Ehlting J."/>
            <person name="Ellis B."/>
            <person name="Gendler K."/>
            <person name="Goodstein D."/>
            <person name="Gribskov M."/>
            <person name="Grimwood J."/>
            <person name="Groover A."/>
            <person name="Gunter L."/>
            <person name="Hamberger B."/>
            <person name="Heinze B."/>
            <person name="Helariutta Y."/>
            <person name="Henrissat B."/>
            <person name="Holligan D."/>
            <person name="Holt R."/>
            <person name="Huang W."/>
            <person name="Islam-Faridi N."/>
            <person name="Jones S."/>
            <person name="Jones-Rhoades M."/>
            <person name="Jorgensen R."/>
            <person name="Joshi C."/>
            <person name="Kangasjarvi J."/>
            <person name="Karlsson J."/>
            <person name="Kelleher C."/>
            <person name="Kirkpatrick R."/>
            <person name="Kirst M."/>
            <person name="Kohler A."/>
            <person name="Kalluri U."/>
            <person name="Larimer F."/>
            <person name="Leebens-Mack J."/>
            <person name="Leple J.C."/>
            <person name="Locascio P."/>
            <person name="Lou Y."/>
            <person name="Lucas S."/>
            <person name="Martin F."/>
            <person name="Montanini B."/>
            <person name="Napoli C."/>
            <person name="Nelson D.R."/>
            <person name="Nelson C."/>
            <person name="Nieminen K."/>
            <person name="Nilsson O."/>
            <person name="Pereda V."/>
            <person name="Peter G."/>
            <person name="Philippe R."/>
            <person name="Pilate G."/>
            <person name="Poliakov A."/>
            <person name="Razumovskaya J."/>
            <person name="Richardson P."/>
            <person name="Rinaldi C."/>
            <person name="Ritland K."/>
            <person name="Rouze P."/>
            <person name="Ryaboy D."/>
            <person name="Schmutz J."/>
            <person name="Schrader J."/>
            <person name="Segerman B."/>
            <person name="Shin H."/>
            <person name="Siddiqui A."/>
            <person name="Sterky F."/>
            <person name="Terry A."/>
            <person name="Tsai C.J."/>
            <person name="Uberbacher E."/>
            <person name="Unneberg P."/>
            <person name="Vahala J."/>
            <person name="Wall K."/>
            <person name="Wessler S."/>
            <person name="Yang G."/>
            <person name="Yin T."/>
            <person name="Douglas C."/>
            <person name="Marra M."/>
            <person name="Sandberg G."/>
            <person name="Van de Peer Y."/>
            <person name="Rokhsar D."/>
        </authorList>
    </citation>
    <scope>NUCLEOTIDE SEQUENCE [LARGE SCALE GENOMIC DNA]</scope>
    <source>
        <strain evidence="2">cv. Nisqually</strain>
    </source>
</reference>
<evidence type="ECO:0000313" key="2">
    <source>
        <dbReference type="Proteomes" id="UP000006729"/>
    </source>
</evidence>
<dbReference type="STRING" id="3694.B9I731"/>
<accession>B9I731</accession>